<gene>
    <name evidence="2" type="ORF">IAD36_04725</name>
</gene>
<proteinExistence type="predicted"/>
<feature type="region of interest" description="Disordered" evidence="1">
    <location>
        <begin position="175"/>
        <end position="236"/>
    </location>
</feature>
<evidence type="ECO:0000313" key="3">
    <source>
        <dbReference type="Proteomes" id="UP000824238"/>
    </source>
</evidence>
<comment type="caution">
    <text evidence="2">The sequence shown here is derived from an EMBL/GenBank/DDBJ whole genome shotgun (WGS) entry which is preliminary data.</text>
</comment>
<accession>A0A9D1DLB7</accession>
<reference evidence="2" key="1">
    <citation type="submission" date="2020-10" db="EMBL/GenBank/DDBJ databases">
        <authorList>
            <person name="Gilroy R."/>
        </authorList>
    </citation>
    <scope>NUCLEOTIDE SEQUENCE</scope>
    <source>
        <strain evidence="2">ChiGjej3B3-7149</strain>
    </source>
</reference>
<evidence type="ECO:0000256" key="1">
    <source>
        <dbReference type="SAM" id="MobiDB-lite"/>
    </source>
</evidence>
<name>A0A9D1DLB7_9FIRM</name>
<feature type="compositionally biased region" description="Low complexity" evidence="1">
    <location>
        <begin position="193"/>
        <end position="209"/>
    </location>
</feature>
<evidence type="ECO:0000313" key="2">
    <source>
        <dbReference type="EMBL" id="HIR54889.1"/>
    </source>
</evidence>
<reference evidence="2" key="2">
    <citation type="journal article" date="2021" name="PeerJ">
        <title>Extensive microbial diversity within the chicken gut microbiome revealed by metagenomics and culture.</title>
        <authorList>
            <person name="Gilroy R."/>
            <person name="Ravi A."/>
            <person name="Getino M."/>
            <person name="Pursley I."/>
            <person name="Horton D.L."/>
            <person name="Alikhan N.F."/>
            <person name="Baker D."/>
            <person name="Gharbi K."/>
            <person name="Hall N."/>
            <person name="Watson M."/>
            <person name="Adriaenssens E.M."/>
            <person name="Foster-Nyarko E."/>
            <person name="Jarju S."/>
            <person name="Secka A."/>
            <person name="Antonio M."/>
            <person name="Oren A."/>
            <person name="Chaudhuri R.R."/>
            <person name="La Ragione R."/>
            <person name="Hildebrand F."/>
            <person name="Pallen M.J."/>
        </authorList>
    </citation>
    <scope>NUCLEOTIDE SEQUENCE</scope>
    <source>
        <strain evidence="2">ChiGjej3B3-7149</strain>
    </source>
</reference>
<dbReference type="Gene3D" id="1.10.287.4300">
    <property type="entry name" value="Stage III sporulation protein AH-like"/>
    <property type="match status" value="1"/>
</dbReference>
<sequence>MKKVKRNIIIAAVLLFVCAAVYLNWSYNNSWGAADPAMVKAEDEKMTSLDTNSEAEPASDYFAQARLTRQTSRDEALGLLQTAASAESASQETIDSAMSAIAAMANWSMLETQLENTLIAKDFSDCVVYISGDGVTVAVPAPAEGLSEAAVARITEAVTTGTDFTADQLRVIEIKPSGTGTTDAGTAPETDDGSSSADQGGSDGTTDAGSGSGEDTDTLLPESDALAESGGETLAP</sequence>
<organism evidence="2 3">
    <name type="scientific">Candidatus Scatomorpha intestinigallinarum</name>
    <dbReference type="NCBI Taxonomy" id="2840923"/>
    <lineage>
        <taxon>Bacteria</taxon>
        <taxon>Bacillati</taxon>
        <taxon>Bacillota</taxon>
        <taxon>Clostridia</taxon>
        <taxon>Eubacteriales</taxon>
        <taxon>Candidatus Scatomorpha</taxon>
    </lineage>
</organism>
<dbReference type="InterPro" id="IPR024232">
    <property type="entry name" value="SpoIIIAH"/>
</dbReference>
<dbReference type="Proteomes" id="UP000824238">
    <property type="component" value="Unassembled WGS sequence"/>
</dbReference>
<dbReference type="AlphaFoldDB" id="A0A9D1DLB7"/>
<dbReference type="EMBL" id="DVHH01000116">
    <property type="protein sequence ID" value="HIR54889.1"/>
    <property type="molecule type" value="Genomic_DNA"/>
</dbReference>
<dbReference type="InterPro" id="IPR038503">
    <property type="entry name" value="SpoIIIAH_sf"/>
</dbReference>
<dbReference type="Pfam" id="PF12685">
    <property type="entry name" value="SpoIIIAH"/>
    <property type="match status" value="1"/>
</dbReference>
<protein>
    <submittedName>
        <fullName evidence="2">SpoIIIAH-like family protein</fullName>
    </submittedName>
</protein>